<dbReference type="Gene3D" id="1.25.40.10">
    <property type="entry name" value="Tetratricopeptide repeat domain"/>
    <property type="match status" value="1"/>
</dbReference>
<proteinExistence type="inferred from homology"/>
<dbReference type="Pfam" id="PF07720">
    <property type="entry name" value="TPR_3"/>
    <property type="match status" value="2"/>
</dbReference>
<organism evidence="3 4">
    <name type="scientific">Pseudomonas quercus</name>
    <dbReference type="NCBI Taxonomy" id="2722792"/>
    <lineage>
        <taxon>Bacteria</taxon>
        <taxon>Pseudomonadati</taxon>
        <taxon>Pseudomonadota</taxon>
        <taxon>Gammaproteobacteria</taxon>
        <taxon>Pseudomonadales</taxon>
        <taxon>Pseudomonadaceae</taxon>
        <taxon>Pseudomonas</taxon>
    </lineage>
</organism>
<gene>
    <name evidence="3" type="ORF">HBH25_01525</name>
</gene>
<evidence type="ECO:0000313" key="4">
    <source>
        <dbReference type="Proteomes" id="UP000746535"/>
    </source>
</evidence>
<evidence type="ECO:0000313" key="3">
    <source>
        <dbReference type="EMBL" id="NJO99548.1"/>
    </source>
</evidence>
<dbReference type="Proteomes" id="UP000746535">
    <property type="component" value="Unassembled WGS sequence"/>
</dbReference>
<name>A0ABX0Y8B5_9PSED</name>
<dbReference type="NCBIfam" id="TIGR02552">
    <property type="entry name" value="LcrH_SycD"/>
    <property type="match status" value="1"/>
</dbReference>
<evidence type="ECO:0000256" key="1">
    <source>
        <dbReference type="ARBA" id="ARBA00010244"/>
    </source>
</evidence>
<reference evidence="3 4" key="1">
    <citation type="submission" date="2020-03" db="EMBL/GenBank/DDBJ databases">
        <authorList>
            <person name="Wang L."/>
            <person name="He N."/>
            <person name="Li Y."/>
            <person name="Fang Y."/>
            <person name="Zhang F."/>
        </authorList>
    </citation>
    <scope>NUCLEOTIDE SEQUENCE [LARGE SCALE GENOMIC DNA]</scope>
    <source>
        <strain evidence="4">hsmgli-8</strain>
    </source>
</reference>
<dbReference type="PIRSF" id="PIRSF003165">
    <property type="entry name" value="Chaperone_SicA"/>
    <property type="match status" value="1"/>
</dbReference>
<dbReference type="InterPro" id="IPR005415">
    <property type="entry name" value="T3SS_Ca_resp_chp_LcrH/SycD"/>
</dbReference>
<dbReference type="InterPro" id="IPR011716">
    <property type="entry name" value="TPR-3"/>
</dbReference>
<dbReference type="EMBL" id="JAAVJI010000001">
    <property type="protein sequence ID" value="NJO99548.1"/>
    <property type="molecule type" value="Genomic_DNA"/>
</dbReference>
<dbReference type="InterPro" id="IPR016379">
    <property type="entry name" value="T3SS_Ca_resp_chp_LcrH/SycD_sub"/>
</dbReference>
<keyword evidence="4" id="KW-1185">Reference proteome</keyword>
<keyword evidence="2" id="KW-0143">Chaperone</keyword>
<accession>A0ABX0Y8B5</accession>
<comment type="similarity">
    <text evidence="1">Belongs to the LcrH/SycD chaperone family.</text>
</comment>
<dbReference type="InterPro" id="IPR011990">
    <property type="entry name" value="TPR-like_helical_dom_sf"/>
</dbReference>
<dbReference type="SUPFAM" id="SSF48452">
    <property type="entry name" value="TPR-like"/>
    <property type="match status" value="1"/>
</dbReference>
<protein>
    <submittedName>
        <fullName evidence="3">SycD/LcrH family type III secretion system chaperone</fullName>
    </submittedName>
</protein>
<dbReference type="RefSeq" id="WP_168080801.1">
    <property type="nucleotide sequence ID" value="NZ_JAAVJI010000001.1"/>
</dbReference>
<evidence type="ECO:0000256" key="2">
    <source>
        <dbReference type="ARBA" id="ARBA00023186"/>
    </source>
</evidence>
<comment type="caution">
    <text evidence="3">The sequence shown here is derived from an EMBL/GenBank/DDBJ whole genome shotgun (WGS) entry which is preliminary data.</text>
</comment>
<sequence>MNDQTVDDLVENTANKVLALMSGHSMAEVTGFTQTDMDQLYAFAHRFYEQGQLNEAERFFRFLCLYDMRNPDYWFGLAAVKQLQGEHQNAIDLYVVAFAQGREDYRPMFYTGQCHLALDRPGKAKLCFEYCRDELAEGPLRTQALYYLRALDQVEADHSQEQDDA</sequence>
<dbReference type="PRINTS" id="PR01595">
    <property type="entry name" value="SYCDCHAPRONE"/>
</dbReference>